<reference evidence="2" key="1">
    <citation type="submission" date="2022-10" db="EMBL/GenBank/DDBJ databases">
        <title>Fusarium specimens isolated from Avocado Roots.</title>
        <authorList>
            <person name="Stajich J."/>
            <person name="Roper C."/>
            <person name="Heimlech-Rivalta G."/>
        </authorList>
    </citation>
    <scope>NUCLEOTIDE SEQUENCE</scope>
    <source>
        <strain evidence="2">CF00143</strain>
    </source>
</reference>
<dbReference type="AlphaFoldDB" id="A0A9W8PM94"/>
<evidence type="ECO:0000313" key="2">
    <source>
        <dbReference type="EMBL" id="KAJ4011849.1"/>
    </source>
</evidence>
<dbReference type="EMBL" id="JAPDHF010000010">
    <property type="protein sequence ID" value="KAJ4011849.1"/>
    <property type="molecule type" value="Genomic_DNA"/>
</dbReference>
<organism evidence="2 3">
    <name type="scientific">Fusarium irregulare</name>
    <dbReference type="NCBI Taxonomy" id="2494466"/>
    <lineage>
        <taxon>Eukaryota</taxon>
        <taxon>Fungi</taxon>
        <taxon>Dikarya</taxon>
        <taxon>Ascomycota</taxon>
        <taxon>Pezizomycotina</taxon>
        <taxon>Sordariomycetes</taxon>
        <taxon>Hypocreomycetidae</taxon>
        <taxon>Hypocreales</taxon>
        <taxon>Nectriaceae</taxon>
        <taxon>Fusarium</taxon>
        <taxon>Fusarium incarnatum-equiseti species complex</taxon>
    </lineage>
</organism>
<keyword evidence="3" id="KW-1185">Reference proteome</keyword>
<gene>
    <name evidence="2" type="ORF">NW766_007149</name>
</gene>
<name>A0A9W8PM94_9HYPO</name>
<protein>
    <submittedName>
        <fullName evidence="2">Uncharacterized protein</fullName>
    </submittedName>
</protein>
<evidence type="ECO:0000256" key="1">
    <source>
        <dbReference type="SAM" id="MobiDB-lite"/>
    </source>
</evidence>
<comment type="caution">
    <text evidence="2">The sequence shown here is derived from an EMBL/GenBank/DDBJ whole genome shotgun (WGS) entry which is preliminary data.</text>
</comment>
<proteinExistence type="predicted"/>
<feature type="region of interest" description="Disordered" evidence="1">
    <location>
        <begin position="175"/>
        <end position="204"/>
    </location>
</feature>
<sequence length="275" mass="30910">MKTESHSEDSRPQRMFHCVIGDMYPSFCEKAYPTIEKHNQALRLAKSEHKKKKCLGKSSEENRQLRAKHFLMSQEQYERFKSWRTVSIPDLAFDDGSPETLPETSWRRILEAIFPGSGAKLLRKENFRAPTASTNRPVGDMSMEGGHALLLNDEDYGSMIRVKKPPDALQAVRIETSAEGSRQYTKDSPADHDEMASSPGVSSISADDFDDWDADLAEKLYNDLCLNTPAFGSIRKMNSAVLPLLHSFVLRLGLVGSSKADSEIMSFVSERKHGH</sequence>
<evidence type="ECO:0000313" key="3">
    <source>
        <dbReference type="Proteomes" id="UP001152130"/>
    </source>
</evidence>
<accession>A0A9W8PM94</accession>
<dbReference type="Proteomes" id="UP001152130">
    <property type="component" value="Unassembled WGS sequence"/>
</dbReference>
<feature type="compositionally biased region" description="Basic and acidic residues" evidence="1">
    <location>
        <begin position="184"/>
        <end position="195"/>
    </location>
</feature>